<accession>A0A9D1K9N7</accession>
<protein>
    <recommendedName>
        <fullName evidence="3">HNH endonuclease</fullName>
    </recommendedName>
</protein>
<reference evidence="1" key="2">
    <citation type="journal article" date="2021" name="PeerJ">
        <title>Extensive microbial diversity within the chicken gut microbiome revealed by metagenomics and culture.</title>
        <authorList>
            <person name="Gilroy R."/>
            <person name="Ravi A."/>
            <person name="Getino M."/>
            <person name="Pursley I."/>
            <person name="Horton D.L."/>
            <person name="Alikhan N.F."/>
            <person name="Baker D."/>
            <person name="Gharbi K."/>
            <person name="Hall N."/>
            <person name="Watson M."/>
            <person name="Adriaenssens E.M."/>
            <person name="Foster-Nyarko E."/>
            <person name="Jarju S."/>
            <person name="Secka A."/>
            <person name="Antonio M."/>
            <person name="Oren A."/>
            <person name="Chaudhuri R.R."/>
            <person name="La Ragione R."/>
            <person name="Hildebrand F."/>
            <person name="Pallen M.J."/>
        </authorList>
    </citation>
    <scope>NUCLEOTIDE SEQUENCE</scope>
    <source>
        <strain evidence="1">14508</strain>
    </source>
</reference>
<evidence type="ECO:0000313" key="1">
    <source>
        <dbReference type="EMBL" id="HIT17412.1"/>
    </source>
</evidence>
<comment type="caution">
    <text evidence="1">The sequence shown here is derived from an EMBL/GenBank/DDBJ whole genome shotgun (WGS) entry which is preliminary data.</text>
</comment>
<dbReference type="Proteomes" id="UP000886893">
    <property type="component" value="Unassembled WGS sequence"/>
</dbReference>
<dbReference type="AlphaFoldDB" id="A0A9D1K9N7"/>
<proteinExistence type="predicted"/>
<evidence type="ECO:0000313" key="2">
    <source>
        <dbReference type="Proteomes" id="UP000886893"/>
    </source>
</evidence>
<organism evidence="1 2">
    <name type="scientific">Candidatus Caccosoma faecigallinarum</name>
    <dbReference type="NCBI Taxonomy" id="2840720"/>
    <lineage>
        <taxon>Bacteria</taxon>
        <taxon>Bacillati</taxon>
        <taxon>Bacillota</taxon>
        <taxon>Bacillota incertae sedis</taxon>
        <taxon>Candidatus Caccosoma</taxon>
    </lineage>
</organism>
<dbReference type="EMBL" id="DVKI01000106">
    <property type="protein sequence ID" value="HIT17412.1"/>
    <property type="molecule type" value="Genomic_DNA"/>
</dbReference>
<gene>
    <name evidence="1" type="ORF">IAD04_03395</name>
</gene>
<sequence length="237" mass="27220">MSGQRMPQLVIDEVILLVDTYFQLQEINDISIKNELIDELSKNMKKLPFFPDLRDDETFRSTDGMRMCLANVGYIDPNNSSKFGHGSALQRRVFEYYHDKKSVLRKVASAIVLLAQEDIVLDPMFDDFIGGQIIASYHKHLEKTNKVVQRVAKENIQTGQTTWGLCGCELSKIYINAEDLMEVHINIPIEDYAFPLEVYPASTILLCPTCHKLAHSDPKRYSIESVKERIKERTQHV</sequence>
<reference evidence="1" key="1">
    <citation type="submission" date="2020-10" db="EMBL/GenBank/DDBJ databases">
        <authorList>
            <person name="Gilroy R."/>
        </authorList>
    </citation>
    <scope>NUCLEOTIDE SEQUENCE</scope>
    <source>
        <strain evidence="1">14508</strain>
    </source>
</reference>
<name>A0A9D1K9N7_9FIRM</name>
<evidence type="ECO:0008006" key="3">
    <source>
        <dbReference type="Google" id="ProtNLM"/>
    </source>
</evidence>